<gene>
    <name evidence="2" type="ORF">QVD17_27593</name>
</gene>
<reference evidence="2" key="1">
    <citation type="journal article" date="2023" name="bioRxiv">
        <title>Improved chromosome-level genome assembly for marigold (Tagetes erecta).</title>
        <authorList>
            <person name="Jiang F."/>
            <person name="Yuan L."/>
            <person name="Wang S."/>
            <person name="Wang H."/>
            <person name="Xu D."/>
            <person name="Wang A."/>
            <person name="Fan W."/>
        </authorList>
    </citation>
    <scope>NUCLEOTIDE SEQUENCE</scope>
    <source>
        <strain evidence="2">WSJ</strain>
        <tissue evidence="2">Leaf</tissue>
    </source>
</reference>
<sequence>MVAMDWYSWLSKTNLDPYLVYEYGRMFTHNELQRGDTNYFTHEFLQSLGVSVAKHRLEILKLTRKNTGNRFSKLVSTITKARMLLSKKFGRCVASKYSVHSHTPRAPDPNPFRPQWPSSNLRKNMGFEEGDDEKVKTWMKSGPLDRRVAGESLMSPKRVLSVSGPLERNMQANVMVMYGTPMDSTRPGENGSRIGINPYNMAQTTGDDEVDVVSSLWSLMFQNMKPT</sequence>
<dbReference type="PANTHER" id="PTHR33915:SF3">
    <property type="entry name" value="STERILE ALPHA MOTIF (SAM) DOMAIN PROTEIN"/>
    <property type="match status" value="1"/>
</dbReference>
<comment type="caution">
    <text evidence="2">The sequence shown here is derived from an EMBL/GenBank/DDBJ whole genome shotgun (WGS) entry which is preliminary data.</text>
</comment>
<accession>A0AAD8KBB4</accession>
<keyword evidence="3" id="KW-1185">Reference proteome</keyword>
<proteinExistence type="predicted"/>
<protein>
    <recommendedName>
        <fullName evidence="4">SAM domain-containing protein</fullName>
    </recommendedName>
</protein>
<dbReference type="InterPro" id="IPR013761">
    <property type="entry name" value="SAM/pointed_sf"/>
</dbReference>
<evidence type="ECO:0008006" key="4">
    <source>
        <dbReference type="Google" id="ProtNLM"/>
    </source>
</evidence>
<dbReference type="AlphaFoldDB" id="A0AAD8KBB4"/>
<dbReference type="EMBL" id="JAUHHV010000007">
    <property type="protein sequence ID" value="KAK1418448.1"/>
    <property type="molecule type" value="Genomic_DNA"/>
</dbReference>
<dbReference type="PANTHER" id="PTHR33915">
    <property type="entry name" value="OSJNBA0033G05.11 PROTEIN"/>
    <property type="match status" value="1"/>
</dbReference>
<name>A0AAD8KBB4_TARER</name>
<dbReference type="CDD" id="cd09487">
    <property type="entry name" value="SAM_superfamily"/>
    <property type="match status" value="1"/>
</dbReference>
<evidence type="ECO:0000256" key="1">
    <source>
        <dbReference type="SAM" id="MobiDB-lite"/>
    </source>
</evidence>
<dbReference type="Gene3D" id="1.10.150.50">
    <property type="entry name" value="Transcription Factor, Ets-1"/>
    <property type="match status" value="1"/>
</dbReference>
<evidence type="ECO:0000313" key="2">
    <source>
        <dbReference type="EMBL" id="KAK1418448.1"/>
    </source>
</evidence>
<dbReference type="SUPFAM" id="SSF47769">
    <property type="entry name" value="SAM/Pointed domain"/>
    <property type="match status" value="1"/>
</dbReference>
<evidence type="ECO:0000313" key="3">
    <source>
        <dbReference type="Proteomes" id="UP001229421"/>
    </source>
</evidence>
<organism evidence="2 3">
    <name type="scientific">Tagetes erecta</name>
    <name type="common">African marigold</name>
    <dbReference type="NCBI Taxonomy" id="13708"/>
    <lineage>
        <taxon>Eukaryota</taxon>
        <taxon>Viridiplantae</taxon>
        <taxon>Streptophyta</taxon>
        <taxon>Embryophyta</taxon>
        <taxon>Tracheophyta</taxon>
        <taxon>Spermatophyta</taxon>
        <taxon>Magnoliopsida</taxon>
        <taxon>eudicotyledons</taxon>
        <taxon>Gunneridae</taxon>
        <taxon>Pentapetalae</taxon>
        <taxon>asterids</taxon>
        <taxon>campanulids</taxon>
        <taxon>Asterales</taxon>
        <taxon>Asteraceae</taxon>
        <taxon>Asteroideae</taxon>
        <taxon>Heliantheae alliance</taxon>
        <taxon>Tageteae</taxon>
        <taxon>Tagetes</taxon>
    </lineage>
</organism>
<feature type="region of interest" description="Disordered" evidence="1">
    <location>
        <begin position="99"/>
        <end position="120"/>
    </location>
</feature>
<dbReference type="Proteomes" id="UP001229421">
    <property type="component" value="Unassembled WGS sequence"/>
</dbReference>